<name>A0ABN2JKB5_9ACTN</name>
<dbReference type="SUPFAM" id="SSF51695">
    <property type="entry name" value="PLC-like phosphodiesterases"/>
    <property type="match status" value="1"/>
</dbReference>
<sequence>MVAVTLAIAHRGGSLTADNVGVENSLEAFAHAASLGYRHLETDVVCSRDGVVFVCHDVHLQRLTGQDVTVSDLDASEVEALRLDGRARIPRLEDLLKAHPDAWFSIDVKADDAVEPTCRVIEDLGVAERVCLGSFDHGRTRRIRARLPQVQTAASRREVVEALLVPARWRRPAYRWLSVPATRGPVRVVTRRFVDAAHASGVGVLVWTIDDAPEIERLVGLGVDGIFTDRTDTLRDTLVALGTWENDR</sequence>
<dbReference type="Proteomes" id="UP001501057">
    <property type="component" value="Unassembled WGS sequence"/>
</dbReference>
<dbReference type="PANTHER" id="PTHR43805:SF1">
    <property type="entry name" value="GP-PDE DOMAIN-CONTAINING PROTEIN"/>
    <property type="match status" value="1"/>
</dbReference>
<dbReference type="EMBL" id="BAAAME010000002">
    <property type="protein sequence ID" value="GAA1730152.1"/>
    <property type="molecule type" value="Genomic_DNA"/>
</dbReference>
<gene>
    <name evidence="2" type="ORF">GCM10009710_08480</name>
</gene>
<dbReference type="InterPro" id="IPR017946">
    <property type="entry name" value="PLC-like_Pdiesterase_TIM-brl"/>
</dbReference>
<accession>A0ABN2JKB5</accession>
<dbReference type="Pfam" id="PF03009">
    <property type="entry name" value="GDPD"/>
    <property type="match status" value="1"/>
</dbReference>
<dbReference type="Gene3D" id="3.20.20.190">
    <property type="entry name" value="Phosphatidylinositol (PI) phosphodiesterase"/>
    <property type="match status" value="1"/>
</dbReference>
<proteinExistence type="predicted"/>
<feature type="domain" description="GP-PDE" evidence="1">
    <location>
        <begin position="5"/>
        <end position="238"/>
    </location>
</feature>
<reference evidence="2 3" key="1">
    <citation type="journal article" date="2019" name="Int. J. Syst. Evol. Microbiol.">
        <title>The Global Catalogue of Microorganisms (GCM) 10K type strain sequencing project: providing services to taxonomists for standard genome sequencing and annotation.</title>
        <authorList>
            <consortium name="The Broad Institute Genomics Platform"/>
            <consortium name="The Broad Institute Genome Sequencing Center for Infectious Disease"/>
            <person name="Wu L."/>
            <person name="Ma J."/>
        </authorList>
    </citation>
    <scope>NUCLEOTIDE SEQUENCE [LARGE SCALE GENOMIC DNA]</scope>
    <source>
        <strain evidence="2 3">JCM 13518</strain>
    </source>
</reference>
<keyword evidence="3" id="KW-1185">Reference proteome</keyword>
<evidence type="ECO:0000259" key="1">
    <source>
        <dbReference type="PROSITE" id="PS51704"/>
    </source>
</evidence>
<comment type="caution">
    <text evidence="2">The sequence shown here is derived from an EMBL/GenBank/DDBJ whole genome shotgun (WGS) entry which is preliminary data.</text>
</comment>
<evidence type="ECO:0000313" key="2">
    <source>
        <dbReference type="EMBL" id="GAA1730152.1"/>
    </source>
</evidence>
<protein>
    <submittedName>
        <fullName evidence="2">Glycerophosphodiester phosphodiesterase</fullName>
    </submittedName>
</protein>
<dbReference type="PROSITE" id="PS51704">
    <property type="entry name" value="GP_PDE"/>
    <property type="match status" value="1"/>
</dbReference>
<dbReference type="InterPro" id="IPR030395">
    <property type="entry name" value="GP_PDE_dom"/>
</dbReference>
<organism evidence="2 3">
    <name type="scientific">Aeromicrobium alkaliterrae</name>
    <dbReference type="NCBI Taxonomy" id="302168"/>
    <lineage>
        <taxon>Bacteria</taxon>
        <taxon>Bacillati</taxon>
        <taxon>Actinomycetota</taxon>
        <taxon>Actinomycetes</taxon>
        <taxon>Propionibacteriales</taxon>
        <taxon>Nocardioidaceae</taxon>
        <taxon>Aeromicrobium</taxon>
    </lineage>
</organism>
<dbReference type="PANTHER" id="PTHR43805">
    <property type="entry name" value="GLYCEROPHOSPHORYL DIESTER PHOSPHODIESTERASE"/>
    <property type="match status" value="1"/>
</dbReference>
<evidence type="ECO:0000313" key="3">
    <source>
        <dbReference type="Proteomes" id="UP001501057"/>
    </source>
</evidence>